<dbReference type="OrthoDB" id="7001902at2"/>
<sequence length="118" mass="12113">MKKFLPLSFALFLNAGLTNAAEIVAELDDNSIGGGFGGLSGVMMGAAAGGPIGAVAGAVAGVFGGSGVQEGSGNKQKAYLVRTDSGEVRRYRSPKYRFAVGEKVHIVRGRVRPLDVNS</sequence>
<comment type="caution">
    <text evidence="2">The sequence shown here is derived from an EMBL/GenBank/DDBJ whole genome shotgun (WGS) entry which is preliminary data.</text>
</comment>
<dbReference type="EMBL" id="VLKG01000001">
    <property type="protein sequence ID" value="TWH77118.1"/>
    <property type="molecule type" value="Genomic_DNA"/>
</dbReference>
<gene>
    <name evidence="2" type="ORF">LX59_00020</name>
</gene>
<evidence type="ECO:0008006" key="4">
    <source>
        <dbReference type="Google" id="ProtNLM"/>
    </source>
</evidence>
<name>A0A562J1R7_9GAMM</name>
<proteinExistence type="predicted"/>
<feature type="signal peptide" evidence="1">
    <location>
        <begin position="1"/>
        <end position="20"/>
    </location>
</feature>
<dbReference type="AlphaFoldDB" id="A0A562J1R7"/>
<dbReference type="RefSeq" id="WP_144569817.1">
    <property type="nucleotide sequence ID" value="NZ_VLKG01000001.1"/>
</dbReference>
<dbReference type="Proteomes" id="UP000319627">
    <property type="component" value="Unassembled WGS sequence"/>
</dbReference>
<protein>
    <recommendedName>
        <fullName evidence="4">Outer membrane lipoprotein SlyB</fullName>
    </recommendedName>
</protein>
<feature type="chain" id="PRO_5022247130" description="Outer membrane lipoprotein SlyB" evidence="1">
    <location>
        <begin position="21"/>
        <end position="118"/>
    </location>
</feature>
<keyword evidence="3" id="KW-1185">Reference proteome</keyword>
<evidence type="ECO:0000256" key="1">
    <source>
        <dbReference type="SAM" id="SignalP"/>
    </source>
</evidence>
<accession>A0A562J1R7</accession>
<reference evidence="2 3" key="1">
    <citation type="submission" date="2019-07" db="EMBL/GenBank/DDBJ databases">
        <title>Genomic Encyclopedia of Type Strains, Phase I: the one thousand microbial genomes (KMG-I) project.</title>
        <authorList>
            <person name="Kyrpides N."/>
        </authorList>
    </citation>
    <scope>NUCLEOTIDE SEQUENCE [LARGE SCALE GENOMIC DNA]</scope>
    <source>
        <strain evidence="2 3">DSM 375</strain>
    </source>
</reference>
<keyword evidence="1" id="KW-0732">Signal</keyword>
<organism evidence="2 3">
    <name type="scientific">Azomonas agilis</name>
    <dbReference type="NCBI Taxonomy" id="116849"/>
    <lineage>
        <taxon>Bacteria</taxon>
        <taxon>Pseudomonadati</taxon>
        <taxon>Pseudomonadota</taxon>
        <taxon>Gammaproteobacteria</taxon>
        <taxon>Pseudomonadales</taxon>
        <taxon>Pseudomonadaceae</taxon>
        <taxon>Azomonas</taxon>
    </lineage>
</organism>
<evidence type="ECO:0000313" key="3">
    <source>
        <dbReference type="Proteomes" id="UP000319627"/>
    </source>
</evidence>
<evidence type="ECO:0000313" key="2">
    <source>
        <dbReference type="EMBL" id="TWH77118.1"/>
    </source>
</evidence>